<dbReference type="EMBL" id="JBDGHN010000002">
    <property type="protein sequence ID" value="MEN2750263.1"/>
    <property type="molecule type" value="Genomic_DNA"/>
</dbReference>
<gene>
    <name evidence="1" type="ORF">AAIR29_01315</name>
</gene>
<keyword evidence="2" id="KW-1185">Reference proteome</keyword>
<reference evidence="1 2" key="1">
    <citation type="submission" date="2024-05" db="EMBL/GenBank/DDBJ databases">
        <authorList>
            <person name="Kim H.-Y."/>
            <person name="Kim E."/>
            <person name="Cai Y."/>
            <person name="Yang S.-M."/>
            <person name="Lee W."/>
        </authorList>
    </citation>
    <scope>NUCLEOTIDE SEQUENCE [LARGE SCALE GENOMIC DNA]</scope>
    <source>
        <strain evidence="1 2">FBL11</strain>
    </source>
</reference>
<comment type="caution">
    <text evidence="1">The sequence shown here is derived from an EMBL/GenBank/DDBJ whole genome shotgun (WGS) entry which is preliminary data.</text>
</comment>
<evidence type="ECO:0008006" key="3">
    <source>
        <dbReference type="Google" id="ProtNLM"/>
    </source>
</evidence>
<accession>A0ABU9X4Z0</accession>
<name>A0ABU9X4Z0_9GAMM</name>
<evidence type="ECO:0000313" key="2">
    <source>
        <dbReference type="Proteomes" id="UP001461960"/>
    </source>
</evidence>
<proteinExistence type="predicted"/>
<sequence length="594" mass="67233">MITLSDFQDHLSHKAPLKHSSRKYVDGQEQQLRQWAASLPTQTEVQQAVQIEQVLTELAAADLDDKLRLKLLTIVACASERLITSLHKHYHYELGALSKTQRVYVDQVKSLYYSTILAYDNIIQRKSLTLTNQRGPTTGRGWTRFLTLAKTSPLVLAAAIYQSLTIYQKLLSEHNISYQPSPPHLWAAFNELYDLACQINVAHTDLSTQVIAKQAHSIHGLYVQVCLQSLLNVRAMRRSNMLLIQRLLPLWATHVHAAIEPQTETRIFVDLQSGSPPDYLTASSAINPYEAHHRCLFIELGPLITYLQQRKQALVDSNNAAIEYQLVNKVLMAMKHRYVERAMTLPTKYHTRQRATVIGGFNNIHYKVAGAKSLVDLIAARELAVEQLPRYDTQPKKGDTQGVLEVEVIDSTDIASQMRVLHLLSPEDLVVPLSKTDDEATGQQSSLLKADILDAETDSSDTLNTAPPPLSFMSLLLLQYSHNDSKCKWSMGMVRWLNLDNKPIEVEWQVLGHVLTACALRLDIRDHRGQSFMPAFMVAGDESLQTEFSIIVPSHHFQTNDKVMLRINDKQKTLCLQQCLLNSEEFSQYKVIQI</sequence>
<dbReference type="RefSeq" id="WP_299217438.1">
    <property type="nucleotide sequence ID" value="NZ_JBDGHN010000002.1"/>
</dbReference>
<dbReference type="Proteomes" id="UP001461960">
    <property type="component" value="Unassembled WGS sequence"/>
</dbReference>
<organism evidence="1 2">
    <name type="scientific">Psychrobacter saeujeotis</name>
    <dbReference type="NCBI Taxonomy" id="3143436"/>
    <lineage>
        <taxon>Bacteria</taxon>
        <taxon>Pseudomonadati</taxon>
        <taxon>Pseudomonadota</taxon>
        <taxon>Gammaproteobacteria</taxon>
        <taxon>Moraxellales</taxon>
        <taxon>Moraxellaceae</taxon>
        <taxon>Psychrobacter</taxon>
    </lineage>
</organism>
<evidence type="ECO:0000313" key="1">
    <source>
        <dbReference type="EMBL" id="MEN2750263.1"/>
    </source>
</evidence>
<protein>
    <recommendedName>
        <fullName evidence="3">GTPase</fullName>
    </recommendedName>
</protein>